<comment type="caution">
    <text evidence="7">Lacks conserved residue(s) required for the propagation of feature annotation.</text>
</comment>
<evidence type="ECO:0000256" key="8">
    <source>
        <dbReference type="SAM" id="MobiDB-lite"/>
    </source>
</evidence>
<keyword evidence="5 7" id="KW-1133">Transmembrane helix</keyword>
<proteinExistence type="inferred from homology"/>
<comment type="subcellular location">
    <subcellularLocation>
        <location evidence="1 7">Membrane</location>
        <topology evidence="1 7">Multi-pass membrane protein</topology>
    </subcellularLocation>
</comment>
<dbReference type="GO" id="GO:0016020">
    <property type="term" value="C:membrane"/>
    <property type="evidence" value="ECO:0007669"/>
    <property type="project" value="UniProtKB-SubCell"/>
</dbReference>
<feature type="transmembrane region" description="Helical" evidence="7">
    <location>
        <begin position="335"/>
        <end position="358"/>
    </location>
</feature>
<dbReference type="Proteomes" id="UP000094526">
    <property type="component" value="Unassembled WGS sequence"/>
</dbReference>
<dbReference type="VEuPathDB" id="FungiDB:G647_06166"/>
<evidence type="ECO:0000256" key="4">
    <source>
        <dbReference type="ARBA" id="ARBA00022692"/>
    </source>
</evidence>
<evidence type="ECO:0000313" key="9">
    <source>
        <dbReference type="EMBL" id="OCT51963.1"/>
    </source>
</evidence>
<dbReference type="InterPro" id="IPR009716">
    <property type="entry name" value="Ferroportin-1"/>
</dbReference>
<keyword evidence="6 7" id="KW-0472">Membrane</keyword>
<dbReference type="SUPFAM" id="SSF103473">
    <property type="entry name" value="MFS general substrate transporter"/>
    <property type="match status" value="1"/>
</dbReference>
<protein>
    <recommendedName>
        <fullName evidence="7">Solute carrier family 40 member</fullName>
    </recommendedName>
</protein>
<feature type="transmembrane region" description="Helical" evidence="7">
    <location>
        <begin position="89"/>
        <end position="108"/>
    </location>
</feature>
<reference evidence="10" key="1">
    <citation type="submission" date="2015-07" db="EMBL/GenBank/DDBJ databases">
        <authorList>
            <person name="Teixeira M.M."/>
            <person name="Souza R.C."/>
            <person name="Almeida L.G."/>
            <person name="Vicente V.A."/>
            <person name="de Hoog S."/>
            <person name="Bocca A.L."/>
            <person name="de Almeida S.R."/>
            <person name="Vasconcelos A.T."/>
            <person name="Felipe M.S."/>
        </authorList>
    </citation>
    <scope>NUCLEOTIDE SEQUENCE [LARGE SCALE GENOMIC DNA]</scope>
    <source>
        <strain evidence="10">KSF</strain>
    </source>
</reference>
<evidence type="ECO:0000256" key="2">
    <source>
        <dbReference type="ARBA" id="ARBA00006279"/>
    </source>
</evidence>
<sequence length="501" mass="55469">MVPAPDSNATNDAVELSTIEETAPTETEPMIYQPEDDPGSEAEVPRRITRRLYVSHFLSTWNSRSFEFGAVLFLATIFPQTLLQLSVYALLRSASAIVLASSIGYAVDQRPRLPVVRLSIVAARIAVLLSCVGFWALSTFHVIPMWTKPAIISVLVLLSCIEKPCSVLNLVAIERDWVVEIAQHDERSLQSLNASMRRIDLVCKLGGPLVIALIDGVSRNAAIFLVLATNAVAAPIEYFAIAQVRRESEWLEWVLRVDKVYGAVPQLQAPKIQSASRSSDQTVRISARQLLAPFRDLKHYSHHPAFLPSLSLSLLYFTVLSMSGQQVAYLVSAGYTSFAIGLVRSVSTMFELSATWIAPLLMHKIGATRAGMWFLSWQVTWLGGAVSFFWVEKKPIVAASGLVAGTILSRIGLWGYDLCAQFIIQQEVQGPQRGSFSSTEATLQNLFELLSYVTTIIWSSPRQFRYPVLLSTVAVYTAAGLYAYFLRQRRGHLVHLSGCVK</sequence>
<dbReference type="Pfam" id="PF06963">
    <property type="entry name" value="FPN1"/>
    <property type="match status" value="1"/>
</dbReference>
<accession>A0A1C1CTY1</accession>
<dbReference type="eggNOG" id="KOG2601">
    <property type="taxonomic scope" value="Eukaryota"/>
</dbReference>
<dbReference type="GO" id="GO:0005381">
    <property type="term" value="F:iron ion transmembrane transporter activity"/>
    <property type="evidence" value="ECO:0007669"/>
    <property type="project" value="UniProtKB-UniRule"/>
</dbReference>
<feature type="transmembrane region" description="Helical" evidence="7">
    <location>
        <begin position="370"/>
        <end position="390"/>
    </location>
</feature>
<gene>
    <name evidence="9" type="ORF">CLCR_08277</name>
</gene>
<evidence type="ECO:0000256" key="5">
    <source>
        <dbReference type="ARBA" id="ARBA00022989"/>
    </source>
</evidence>
<feature type="compositionally biased region" description="Low complexity" evidence="8">
    <location>
        <begin position="19"/>
        <end position="29"/>
    </location>
</feature>
<dbReference type="PANTHER" id="PTHR11660:SF57">
    <property type="entry name" value="SOLUTE CARRIER FAMILY 40 MEMBER"/>
    <property type="match status" value="1"/>
</dbReference>
<dbReference type="OrthoDB" id="648861at2759"/>
<comment type="caution">
    <text evidence="9">The sequence shown here is derived from an EMBL/GenBank/DDBJ whole genome shotgun (WGS) entry which is preliminary data.</text>
</comment>
<evidence type="ECO:0000256" key="1">
    <source>
        <dbReference type="ARBA" id="ARBA00004141"/>
    </source>
</evidence>
<dbReference type="VEuPathDB" id="FungiDB:CLCR_08277"/>
<comment type="function">
    <text evidence="7">May be involved in iron transport and iron homeostasis.</text>
</comment>
<evidence type="ECO:0000256" key="3">
    <source>
        <dbReference type="ARBA" id="ARBA00022448"/>
    </source>
</evidence>
<keyword evidence="3 7" id="KW-0813">Transport</keyword>
<feature type="transmembrane region" description="Helical" evidence="7">
    <location>
        <begin position="396"/>
        <end position="420"/>
    </location>
</feature>
<comment type="similarity">
    <text evidence="2 7">Belongs to the ferroportin (FP) (TC 2.A.100) family. SLC40A subfamily.</text>
</comment>
<dbReference type="STRING" id="86049.A0A1C1CTY1"/>
<keyword evidence="4 7" id="KW-0812">Transmembrane</keyword>
<dbReference type="InterPro" id="IPR036259">
    <property type="entry name" value="MFS_trans_sf"/>
</dbReference>
<evidence type="ECO:0000313" key="10">
    <source>
        <dbReference type="Proteomes" id="UP000094526"/>
    </source>
</evidence>
<feature type="transmembrane region" description="Helical" evidence="7">
    <location>
        <begin position="305"/>
        <end position="323"/>
    </location>
</feature>
<organism evidence="9 10">
    <name type="scientific">Cladophialophora carrionii</name>
    <dbReference type="NCBI Taxonomy" id="86049"/>
    <lineage>
        <taxon>Eukaryota</taxon>
        <taxon>Fungi</taxon>
        <taxon>Dikarya</taxon>
        <taxon>Ascomycota</taxon>
        <taxon>Pezizomycotina</taxon>
        <taxon>Eurotiomycetes</taxon>
        <taxon>Chaetothyriomycetidae</taxon>
        <taxon>Chaetothyriales</taxon>
        <taxon>Herpotrichiellaceae</taxon>
        <taxon>Cladophialophora</taxon>
    </lineage>
</organism>
<feature type="transmembrane region" description="Helical" evidence="7">
    <location>
        <begin position="466"/>
        <end position="486"/>
    </location>
</feature>
<evidence type="ECO:0000256" key="7">
    <source>
        <dbReference type="RuleBase" id="RU365065"/>
    </source>
</evidence>
<dbReference type="CDD" id="cd17480">
    <property type="entry name" value="MFS_SLC40A1_like"/>
    <property type="match status" value="1"/>
</dbReference>
<keyword evidence="7" id="KW-0406">Ion transport</keyword>
<dbReference type="PANTHER" id="PTHR11660">
    <property type="entry name" value="SOLUTE CARRIER FAMILY 40 MEMBER"/>
    <property type="match status" value="1"/>
</dbReference>
<evidence type="ECO:0000256" key="6">
    <source>
        <dbReference type="ARBA" id="ARBA00023136"/>
    </source>
</evidence>
<feature type="region of interest" description="Disordered" evidence="8">
    <location>
        <begin position="1"/>
        <end position="43"/>
    </location>
</feature>
<dbReference type="AlphaFoldDB" id="A0A1C1CTY1"/>
<name>A0A1C1CTY1_9EURO</name>
<feature type="transmembrane region" description="Helical" evidence="7">
    <location>
        <begin position="115"/>
        <end position="137"/>
    </location>
</feature>
<keyword evidence="10" id="KW-1185">Reference proteome</keyword>
<dbReference type="EMBL" id="LGRB01000009">
    <property type="protein sequence ID" value="OCT51963.1"/>
    <property type="molecule type" value="Genomic_DNA"/>
</dbReference>